<organism evidence="1">
    <name type="scientific">Rhizophora mucronata</name>
    <name type="common">Asiatic mangrove</name>
    <dbReference type="NCBI Taxonomy" id="61149"/>
    <lineage>
        <taxon>Eukaryota</taxon>
        <taxon>Viridiplantae</taxon>
        <taxon>Streptophyta</taxon>
        <taxon>Embryophyta</taxon>
        <taxon>Tracheophyta</taxon>
        <taxon>Spermatophyta</taxon>
        <taxon>Magnoliopsida</taxon>
        <taxon>eudicotyledons</taxon>
        <taxon>Gunneridae</taxon>
        <taxon>Pentapetalae</taxon>
        <taxon>rosids</taxon>
        <taxon>fabids</taxon>
        <taxon>Malpighiales</taxon>
        <taxon>Rhizophoraceae</taxon>
        <taxon>Rhizophora</taxon>
    </lineage>
</organism>
<protein>
    <submittedName>
        <fullName evidence="1">NADPH-dependent diflavin oxidoreductase 1 NADPH-dependent FMN and FAD-containing oxidoreductase</fullName>
    </submittedName>
</protein>
<proteinExistence type="predicted"/>
<accession>A0A2P2JVW0</accession>
<sequence>MLSKILLQKKLPKGLHGIRRISLAGGRNNKDYSCLKR</sequence>
<evidence type="ECO:0000313" key="1">
    <source>
        <dbReference type="EMBL" id="MBW97583.1"/>
    </source>
</evidence>
<dbReference type="AlphaFoldDB" id="A0A2P2JVW0"/>
<reference evidence="1" key="1">
    <citation type="submission" date="2018-02" db="EMBL/GenBank/DDBJ databases">
        <title>Rhizophora mucronata_Transcriptome.</title>
        <authorList>
            <person name="Meera S.P."/>
            <person name="Sreeshan A."/>
            <person name="Augustine A."/>
        </authorList>
    </citation>
    <scope>NUCLEOTIDE SEQUENCE</scope>
    <source>
        <tissue evidence="1">Leaf</tissue>
    </source>
</reference>
<name>A0A2P2JVW0_RHIMU</name>
<dbReference type="EMBL" id="GGEC01017100">
    <property type="protein sequence ID" value="MBW97583.1"/>
    <property type="molecule type" value="Transcribed_RNA"/>
</dbReference>